<dbReference type="Proteomes" id="UP000315010">
    <property type="component" value="Unassembled WGS sequence"/>
</dbReference>
<dbReference type="RefSeq" id="WP_419194688.1">
    <property type="nucleotide sequence ID" value="NZ_SJPJ01000001.1"/>
</dbReference>
<evidence type="ECO:0000313" key="2">
    <source>
        <dbReference type="Proteomes" id="UP000315010"/>
    </source>
</evidence>
<dbReference type="AlphaFoldDB" id="A0A5C5Z7X8"/>
<organism evidence="1 2">
    <name type="scientific">Novipirellula herctigrandis</name>
    <dbReference type="NCBI Taxonomy" id="2527986"/>
    <lineage>
        <taxon>Bacteria</taxon>
        <taxon>Pseudomonadati</taxon>
        <taxon>Planctomycetota</taxon>
        <taxon>Planctomycetia</taxon>
        <taxon>Pirellulales</taxon>
        <taxon>Pirellulaceae</taxon>
        <taxon>Novipirellula</taxon>
    </lineage>
</organism>
<protein>
    <recommendedName>
        <fullName evidence="3">Thioredoxin domain-containing protein</fullName>
    </recommendedName>
</protein>
<proteinExistence type="predicted"/>
<gene>
    <name evidence="1" type="ORF">CA13_47650</name>
</gene>
<dbReference type="EMBL" id="SJPJ01000001">
    <property type="protein sequence ID" value="TWT83300.1"/>
    <property type="molecule type" value="Genomic_DNA"/>
</dbReference>
<dbReference type="NCBIfam" id="NF040494">
    <property type="entry name" value="nitrored_ArsF"/>
    <property type="match status" value="1"/>
</dbReference>
<comment type="caution">
    <text evidence="1">The sequence shown here is derived from an EMBL/GenBank/DDBJ whole genome shotgun (WGS) entry which is preliminary data.</text>
</comment>
<sequence>MKAKNFLTIGLLLFVVAAIATVLLKESAKETPTDISVKEVTAEAIPENGLVATFFHGEVRCPTCRTIEQYAHEAIEEGFPEQFAAGEIQWRTMNYETPSNQHFAEDYEIYSSTVVLVRTLDGKPEQWRNLEEVWNHVNDKESFSEYVQSEAKEMLASQ</sequence>
<evidence type="ECO:0000313" key="1">
    <source>
        <dbReference type="EMBL" id="TWT83300.1"/>
    </source>
</evidence>
<reference evidence="1 2" key="1">
    <citation type="submission" date="2019-02" db="EMBL/GenBank/DDBJ databases">
        <title>Deep-cultivation of Planctomycetes and their phenomic and genomic characterization uncovers novel biology.</title>
        <authorList>
            <person name="Wiegand S."/>
            <person name="Jogler M."/>
            <person name="Boedeker C."/>
            <person name="Pinto D."/>
            <person name="Vollmers J."/>
            <person name="Rivas-Marin E."/>
            <person name="Kohn T."/>
            <person name="Peeters S.H."/>
            <person name="Heuer A."/>
            <person name="Rast P."/>
            <person name="Oberbeckmann S."/>
            <person name="Bunk B."/>
            <person name="Jeske O."/>
            <person name="Meyerdierks A."/>
            <person name="Storesund J.E."/>
            <person name="Kallscheuer N."/>
            <person name="Luecker S."/>
            <person name="Lage O.M."/>
            <person name="Pohl T."/>
            <person name="Merkel B.J."/>
            <person name="Hornburger P."/>
            <person name="Mueller R.-W."/>
            <person name="Bruemmer F."/>
            <person name="Labrenz M."/>
            <person name="Spormann A.M."/>
            <person name="Op Den Camp H."/>
            <person name="Overmann J."/>
            <person name="Amann R."/>
            <person name="Jetten M.S.M."/>
            <person name="Mascher T."/>
            <person name="Medema M.H."/>
            <person name="Devos D.P."/>
            <person name="Kaster A.-K."/>
            <person name="Ovreas L."/>
            <person name="Rohde M."/>
            <person name="Galperin M.Y."/>
            <person name="Jogler C."/>
        </authorList>
    </citation>
    <scope>NUCLEOTIDE SEQUENCE [LARGE SCALE GENOMIC DNA]</scope>
    <source>
        <strain evidence="1 2">CA13</strain>
    </source>
</reference>
<keyword evidence="2" id="KW-1185">Reference proteome</keyword>
<accession>A0A5C5Z7X8</accession>
<name>A0A5C5Z7X8_9BACT</name>
<dbReference type="InterPro" id="IPR047698">
    <property type="entry name" value="ArsF-like"/>
</dbReference>
<evidence type="ECO:0008006" key="3">
    <source>
        <dbReference type="Google" id="ProtNLM"/>
    </source>
</evidence>